<evidence type="ECO:0000256" key="1">
    <source>
        <dbReference type="SAM" id="SignalP"/>
    </source>
</evidence>
<dbReference type="RefSeq" id="WP_274166233.1">
    <property type="nucleotide sequence ID" value="NZ_JAJUBC010000029.1"/>
</dbReference>
<evidence type="ECO:0000313" key="3">
    <source>
        <dbReference type="Proteomes" id="UP001149400"/>
    </source>
</evidence>
<gene>
    <name evidence="2" type="ORF">LRP50_20100</name>
</gene>
<sequence>MAKIRTYTLASALIGALFASSASALVLPLSVGADAGVANVKYKGRSATGFFWSVTGNLKLTSMTSIYSGYGETTADIPDESGIDQSFTSVSVPLALQVRVPIVLGDVYVRGGANYYENTYGTEVEDGYGLLGAVGLSLAPAIGPGMAIEVGYQDRGNAETGTVSIGARLNF</sequence>
<dbReference type="EMBL" id="JAJUBC010000029">
    <property type="protein sequence ID" value="MDD1795438.1"/>
    <property type="molecule type" value="Genomic_DNA"/>
</dbReference>
<comment type="caution">
    <text evidence="2">The sequence shown here is derived from an EMBL/GenBank/DDBJ whole genome shotgun (WGS) entry which is preliminary data.</text>
</comment>
<dbReference type="Proteomes" id="UP001149400">
    <property type="component" value="Unassembled WGS sequence"/>
</dbReference>
<proteinExistence type="predicted"/>
<dbReference type="SUPFAM" id="SSF56925">
    <property type="entry name" value="OMPA-like"/>
    <property type="match status" value="1"/>
</dbReference>
<evidence type="ECO:0000313" key="2">
    <source>
        <dbReference type="EMBL" id="MDD1795438.1"/>
    </source>
</evidence>
<dbReference type="InterPro" id="IPR011250">
    <property type="entry name" value="OMP/PagP_B-barrel"/>
</dbReference>
<evidence type="ECO:0008006" key="4">
    <source>
        <dbReference type="Google" id="ProtNLM"/>
    </source>
</evidence>
<dbReference type="Gene3D" id="2.40.160.20">
    <property type="match status" value="1"/>
</dbReference>
<keyword evidence="3" id="KW-1185">Reference proteome</keyword>
<feature type="signal peptide" evidence="1">
    <location>
        <begin position="1"/>
        <end position="24"/>
    </location>
</feature>
<reference evidence="2" key="1">
    <citation type="submission" date="2021-12" db="EMBL/GenBank/DDBJ databases">
        <title>Enterovibrio ZSDZ35 sp. nov. and Enterovibrio ZSDZ42 sp. nov., isolated from coastal seawater in Qingdao.</title>
        <authorList>
            <person name="Zhang P."/>
        </authorList>
    </citation>
    <scope>NUCLEOTIDE SEQUENCE</scope>
    <source>
        <strain evidence="2">ZSDZ42</strain>
    </source>
</reference>
<protein>
    <recommendedName>
        <fullName evidence="4">Outer membrane protein beta-barrel domain-containing protein</fullName>
    </recommendedName>
</protein>
<organism evidence="2 3">
    <name type="scientific">Enterovibrio gelatinilyticus</name>
    <dbReference type="NCBI Taxonomy" id="2899819"/>
    <lineage>
        <taxon>Bacteria</taxon>
        <taxon>Pseudomonadati</taxon>
        <taxon>Pseudomonadota</taxon>
        <taxon>Gammaproteobacteria</taxon>
        <taxon>Vibrionales</taxon>
        <taxon>Vibrionaceae</taxon>
        <taxon>Enterovibrio</taxon>
    </lineage>
</organism>
<accession>A0ABT5R5B2</accession>
<keyword evidence="1" id="KW-0732">Signal</keyword>
<feature type="chain" id="PRO_5047412703" description="Outer membrane protein beta-barrel domain-containing protein" evidence="1">
    <location>
        <begin position="25"/>
        <end position="171"/>
    </location>
</feature>
<name>A0ABT5R5B2_9GAMM</name>